<gene>
    <name evidence="1" type="ORF">BSU04_18610</name>
</gene>
<reference evidence="2" key="1">
    <citation type="submission" date="2017-01" db="EMBL/GenBank/DDBJ databases">
        <title>Genome Analysis of Deinococcus marmoris KOPRI26562.</title>
        <authorList>
            <person name="Kim J.H."/>
            <person name="Oh H.-M."/>
        </authorList>
    </citation>
    <scope>NUCLEOTIDE SEQUENCE [LARGE SCALE GENOMIC DNA]</scope>
    <source>
        <strain evidence="2">PAMC 26633</strain>
    </source>
</reference>
<evidence type="ECO:0000313" key="2">
    <source>
        <dbReference type="Proteomes" id="UP000214720"/>
    </source>
</evidence>
<proteinExistence type="predicted"/>
<organism evidence="1 2">
    <name type="scientific">Caballeronia sordidicola</name>
    <name type="common">Burkholderia sordidicola</name>
    <dbReference type="NCBI Taxonomy" id="196367"/>
    <lineage>
        <taxon>Bacteria</taxon>
        <taxon>Pseudomonadati</taxon>
        <taxon>Pseudomonadota</taxon>
        <taxon>Betaproteobacteria</taxon>
        <taxon>Burkholderiales</taxon>
        <taxon>Burkholderiaceae</taxon>
        <taxon>Caballeronia</taxon>
    </lineage>
</organism>
<accession>A0A226X0R4</accession>
<dbReference type="Proteomes" id="UP000214720">
    <property type="component" value="Unassembled WGS sequence"/>
</dbReference>
<dbReference type="EMBL" id="MTHB01000110">
    <property type="protein sequence ID" value="OXC77025.1"/>
    <property type="molecule type" value="Genomic_DNA"/>
</dbReference>
<evidence type="ECO:0000313" key="1">
    <source>
        <dbReference type="EMBL" id="OXC77025.1"/>
    </source>
</evidence>
<sequence length="47" mass="5666">MQIVQRCAAQTIRFKENIHWARHFEQPKSDVQHHRNMHAPLLLEFTA</sequence>
<dbReference type="AlphaFoldDB" id="A0A226X0R4"/>
<comment type="caution">
    <text evidence="1">The sequence shown here is derived from an EMBL/GenBank/DDBJ whole genome shotgun (WGS) entry which is preliminary data.</text>
</comment>
<name>A0A226X0R4_CABSO</name>
<protein>
    <submittedName>
        <fullName evidence="1">Uncharacterized protein</fullName>
    </submittedName>
</protein>